<dbReference type="SUPFAM" id="SSF53335">
    <property type="entry name" value="S-adenosyl-L-methionine-dependent methyltransferases"/>
    <property type="match status" value="1"/>
</dbReference>
<gene>
    <name evidence="1" type="ORF">SL103_14690</name>
</gene>
<dbReference type="PIRSF" id="PIRSF017393">
    <property type="entry name" value="MTase_SAV2177"/>
    <property type="match status" value="1"/>
</dbReference>
<sequence length="280" mass="30727">MAEPEDWMAVRAAPPVDLHTDRPHAARVYDVLLGGKTNYPADRAAAEQTLAALPNAAMIARQNRAFMQRAARYLAAEAGIRQFLDIGTGIPTSPNLHEVVQATAPQSRIVYADNDPIVLAHSRALHTSHPDGRTAYLQADLCRPQEILHDEQLRRTLDLGQPLALTLVAVLHWLPSDHDPYAIVGELLDAFPAGSFLALTHVTDDFEPDALAEVSENFRAEGSHVNARGKDEVQRFFDGLDMVEPGLRVVQQWRPDPVELGADAFGETDIPLYAGVARKN</sequence>
<accession>A0A1D7VKR2</accession>
<dbReference type="GO" id="GO:0032259">
    <property type="term" value="P:methylation"/>
    <property type="evidence" value="ECO:0007669"/>
    <property type="project" value="UniProtKB-KW"/>
</dbReference>
<evidence type="ECO:0000313" key="2">
    <source>
        <dbReference type="Proteomes" id="UP000094094"/>
    </source>
</evidence>
<name>A0A1D7VKR2_9ACTN</name>
<proteinExistence type="predicted"/>
<dbReference type="AlphaFoldDB" id="A0A1D7VKR2"/>
<dbReference type="OrthoDB" id="4134439at2"/>
<dbReference type="EMBL" id="CP017157">
    <property type="protein sequence ID" value="AOP47340.1"/>
    <property type="molecule type" value="Genomic_DNA"/>
</dbReference>
<reference evidence="1 2" key="1">
    <citation type="submission" date="2016-09" db="EMBL/GenBank/DDBJ databases">
        <title>Complete genome sequencing of Streptomyces lydicus 103 and metabolic pathways analysis of antibiotic biosynthesis.</title>
        <authorList>
            <person name="Jia N."/>
            <person name="Ding M.-Z."/>
            <person name="Gao F."/>
            <person name="Yuan Y.-J."/>
        </authorList>
    </citation>
    <scope>NUCLEOTIDE SEQUENCE [LARGE SCALE GENOMIC DNA]</scope>
    <source>
        <strain evidence="1 2">103</strain>
    </source>
</reference>
<dbReference type="Proteomes" id="UP000094094">
    <property type="component" value="Chromosome"/>
</dbReference>
<dbReference type="Gene3D" id="3.40.50.150">
    <property type="entry name" value="Vaccinia Virus protein VP39"/>
    <property type="match status" value="1"/>
</dbReference>
<dbReference type="RefSeq" id="WP_069569318.1">
    <property type="nucleotide sequence ID" value="NZ_CP017157.1"/>
</dbReference>
<dbReference type="KEGG" id="slc:SL103_14690"/>
<dbReference type="InterPro" id="IPR029063">
    <property type="entry name" value="SAM-dependent_MTases_sf"/>
</dbReference>
<keyword evidence="1" id="KW-0808">Transferase</keyword>
<dbReference type="Pfam" id="PF04672">
    <property type="entry name" value="Methyltransf_19"/>
    <property type="match status" value="1"/>
</dbReference>
<keyword evidence="2" id="KW-1185">Reference proteome</keyword>
<keyword evidence="1" id="KW-0489">Methyltransferase</keyword>
<protein>
    <submittedName>
        <fullName evidence="1">Methyltransferase</fullName>
    </submittedName>
</protein>
<dbReference type="InterPro" id="IPR006764">
    <property type="entry name" value="SAM_dep_MeTrfase_SAV2177_type"/>
</dbReference>
<evidence type="ECO:0000313" key="1">
    <source>
        <dbReference type="EMBL" id="AOP47340.1"/>
    </source>
</evidence>
<organism evidence="1 2">
    <name type="scientific">Streptomyces lydicus</name>
    <dbReference type="NCBI Taxonomy" id="47763"/>
    <lineage>
        <taxon>Bacteria</taxon>
        <taxon>Bacillati</taxon>
        <taxon>Actinomycetota</taxon>
        <taxon>Actinomycetes</taxon>
        <taxon>Kitasatosporales</taxon>
        <taxon>Streptomycetaceae</taxon>
        <taxon>Streptomyces</taxon>
    </lineage>
</organism>
<dbReference type="GO" id="GO:0008168">
    <property type="term" value="F:methyltransferase activity"/>
    <property type="evidence" value="ECO:0007669"/>
    <property type="project" value="UniProtKB-KW"/>
</dbReference>